<sequence length="449" mass="50222">MLKAVIFLVIAGVCLAEIELPTNLNLNSLDDIPFVKDRCEKKGSTDTYERIKQAANETRTCLEGKINPIQVKSELDEAKKTGSMDEVFGKYCKKRPEIKDCILKTVNISKECLEESEKSALDNAIRIIDEILDFACFRDGDRLAMFVAEGGLECINSRTEKVQECVNSTLKIDTSSFSLSTFSSHIPSLSIDKEKCDNFAKIQECVVTDLETNCKDTTPANIVDALFKFVKKTTCKNIKRRRSVSRSIIKLDIEKQLSKIVDISSISEKLQTGCTKNGGDNALGDLWYSLNETKNCFGQYKFLSTPKNEFLGAIRNCTSKLVQAMENCLADDAKYYPSFFVNSVLSLVEFGYDNHADALRISPDNGIIYCLQRLKYEHAEKKLAHCKSMQGFILSDFATFKVPTKNEICQSTSDFADCLTKTVKETCAPDIQIDTLLANFKSASIKACK</sequence>
<dbReference type="PANTHER" id="PTHR20997">
    <property type="entry name" value="EG:BACR42I17.2 PROTEIN-RELATED"/>
    <property type="match status" value="1"/>
</dbReference>
<name>A0A6J2X5D8_SITOR</name>
<organism evidence="2 3">
    <name type="scientific">Sitophilus oryzae</name>
    <name type="common">Rice weevil</name>
    <name type="synonym">Curculio oryzae</name>
    <dbReference type="NCBI Taxonomy" id="7048"/>
    <lineage>
        <taxon>Eukaryota</taxon>
        <taxon>Metazoa</taxon>
        <taxon>Ecdysozoa</taxon>
        <taxon>Arthropoda</taxon>
        <taxon>Hexapoda</taxon>
        <taxon>Insecta</taxon>
        <taxon>Pterygota</taxon>
        <taxon>Neoptera</taxon>
        <taxon>Endopterygota</taxon>
        <taxon>Coleoptera</taxon>
        <taxon>Polyphaga</taxon>
        <taxon>Cucujiformia</taxon>
        <taxon>Curculionidae</taxon>
        <taxon>Dryophthorinae</taxon>
        <taxon>Sitophilus</taxon>
    </lineage>
</organism>
<evidence type="ECO:0000313" key="3">
    <source>
        <dbReference type="RefSeq" id="XP_030746144.1"/>
    </source>
</evidence>
<dbReference type="Proteomes" id="UP000504635">
    <property type="component" value="Unplaced"/>
</dbReference>
<dbReference type="OrthoDB" id="6512861at2759"/>
<dbReference type="GeneID" id="115874975"/>
<reference evidence="3" key="1">
    <citation type="submission" date="2025-08" db="UniProtKB">
        <authorList>
            <consortium name="RefSeq"/>
        </authorList>
    </citation>
    <scope>IDENTIFICATION</scope>
    <source>
        <tissue evidence="3">Gonads</tissue>
    </source>
</reference>
<protein>
    <submittedName>
        <fullName evidence="3">Uncharacterized protein LOC115874975</fullName>
    </submittedName>
</protein>
<feature type="signal peptide" evidence="1">
    <location>
        <begin position="1"/>
        <end position="16"/>
    </location>
</feature>
<gene>
    <name evidence="3" type="primary">LOC115874975</name>
</gene>
<proteinExistence type="predicted"/>
<evidence type="ECO:0000313" key="2">
    <source>
        <dbReference type="Proteomes" id="UP000504635"/>
    </source>
</evidence>
<dbReference type="KEGG" id="soy:115874975"/>
<dbReference type="Pfam" id="PF07165">
    <property type="entry name" value="DUF1397"/>
    <property type="match status" value="1"/>
</dbReference>
<feature type="chain" id="PRO_5026926354" evidence="1">
    <location>
        <begin position="17"/>
        <end position="449"/>
    </location>
</feature>
<keyword evidence="1" id="KW-0732">Signal</keyword>
<keyword evidence="2" id="KW-1185">Reference proteome</keyword>
<dbReference type="AlphaFoldDB" id="A0A6J2X5D8"/>
<dbReference type="RefSeq" id="XP_030746144.1">
    <property type="nucleotide sequence ID" value="XM_030890284.1"/>
</dbReference>
<evidence type="ECO:0000256" key="1">
    <source>
        <dbReference type="SAM" id="SignalP"/>
    </source>
</evidence>
<accession>A0A6J2X5D8</accession>
<dbReference type="PANTHER" id="PTHR20997:SF2">
    <property type="entry name" value="EG:BACR42I17.2 PROTEIN-RELATED"/>
    <property type="match status" value="1"/>
</dbReference>
<dbReference type="InParanoid" id="A0A6J2X5D8"/>
<dbReference type="InterPro" id="IPR009832">
    <property type="entry name" value="DUF1397"/>
</dbReference>